<sequence length="133" mass="14906">MKPHLHILTSNFNPSPPPHLLLRRRPLPSSRLPTASLSDHNARRRPSSEYSLALRAVVFTPLLAAVGFASCPTKVEEEEAVISARIYDATEIEEPLALGKDKKKVWEKLMNARIVYLGEAEQVPITDDKELEL</sequence>
<proteinExistence type="predicted"/>
<reference evidence="2" key="1">
    <citation type="submission" date="2019-09" db="EMBL/GenBank/DDBJ databases">
        <title>Draft genome information of white flower Hibiscus syriacus.</title>
        <authorList>
            <person name="Kim Y.-M."/>
        </authorList>
    </citation>
    <scope>NUCLEOTIDE SEQUENCE [LARGE SCALE GENOMIC DNA]</scope>
    <source>
        <strain evidence="2">YM2019G1</strain>
    </source>
</reference>
<evidence type="ECO:0000256" key="1">
    <source>
        <dbReference type="SAM" id="MobiDB-lite"/>
    </source>
</evidence>
<gene>
    <name evidence="2" type="ORF">F3Y22_tig00112289pilonHSYRG00181</name>
</gene>
<evidence type="ECO:0000313" key="3">
    <source>
        <dbReference type="Proteomes" id="UP000436088"/>
    </source>
</evidence>
<feature type="compositionally biased region" description="Low complexity" evidence="1">
    <location>
        <begin position="27"/>
        <end position="38"/>
    </location>
</feature>
<name>A0A6A2Y0K5_HIBSY</name>
<dbReference type="Proteomes" id="UP000436088">
    <property type="component" value="Unassembled WGS sequence"/>
</dbReference>
<keyword evidence="3" id="KW-1185">Reference proteome</keyword>
<dbReference type="EMBL" id="VEPZ02001544">
    <property type="protein sequence ID" value="KAE8668666.1"/>
    <property type="molecule type" value="Genomic_DNA"/>
</dbReference>
<organism evidence="2 3">
    <name type="scientific">Hibiscus syriacus</name>
    <name type="common">Rose of Sharon</name>
    <dbReference type="NCBI Taxonomy" id="106335"/>
    <lineage>
        <taxon>Eukaryota</taxon>
        <taxon>Viridiplantae</taxon>
        <taxon>Streptophyta</taxon>
        <taxon>Embryophyta</taxon>
        <taxon>Tracheophyta</taxon>
        <taxon>Spermatophyta</taxon>
        <taxon>Magnoliopsida</taxon>
        <taxon>eudicotyledons</taxon>
        <taxon>Gunneridae</taxon>
        <taxon>Pentapetalae</taxon>
        <taxon>rosids</taxon>
        <taxon>malvids</taxon>
        <taxon>Malvales</taxon>
        <taxon>Malvaceae</taxon>
        <taxon>Malvoideae</taxon>
        <taxon>Hibiscus</taxon>
    </lineage>
</organism>
<evidence type="ECO:0000313" key="2">
    <source>
        <dbReference type="EMBL" id="KAE8668666.1"/>
    </source>
</evidence>
<protein>
    <submittedName>
        <fullName evidence="2">Uncharacterized protein</fullName>
    </submittedName>
</protein>
<feature type="region of interest" description="Disordered" evidence="1">
    <location>
        <begin position="1"/>
        <end position="46"/>
    </location>
</feature>
<accession>A0A6A2Y0K5</accession>
<comment type="caution">
    <text evidence="2">The sequence shown here is derived from an EMBL/GenBank/DDBJ whole genome shotgun (WGS) entry which is preliminary data.</text>
</comment>
<dbReference type="AlphaFoldDB" id="A0A6A2Y0K5"/>